<protein>
    <submittedName>
        <fullName evidence="1">Uncharacterized protein</fullName>
    </submittedName>
</protein>
<comment type="caution">
    <text evidence="1">The sequence shown here is derived from an EMBL/GenBank/DDBJ whole genome shotgun (WGS) entry which is preliminary data.</text>
</comment>
<name>A0ABX4P181_9LEPT</name>
<proteinExistence type="predicted"/>
<sequence>MNHFIETKRSILNGEVVHFKGFWRRGRSLSQRLERIVFESKLNLRDIAFKYSYDLSKDRTQNSGPIYREHLADVVKGIRNTPRYVIAIEDSWRLPIETIRTIYREDKERERLGHLLDPESIQEFTDWYSRIFKASRFDKFQTGTKIAENEKSISE</sequence>
<evidence type="ECO:0000313" key="2">
    <source>
        <dbReference type="Proteomes" id="UP000232149"/>
    </source>
</evidence>
<dbReference type="RefSeq" id="WP_100787987.1">
    <property type="nucleotide sequence ID" value="NZ_NPDU01000011.1"/>
</dbReference>
<dbReference type="Proteomes" id="UP000232149">
    <property type="component" value="Unassembled WGS sequence"/>
</dbReference>
<dbReference type="EMBL" id="NPDU01000011">
    <property type="protein sequence ID" value="PJZ62858.1"/>
    <property type="molecule type" value="Genomic_DNA"/>
</dbReference>
<reference evidence="1 2" key="1">
    <citation type="submission" date="2017-07" db="EMBL/GenBank/DDBJ databases">
        <title>Leptospira spp. isolated from tropical soils.</title>
        <authorList>
            <person name="Thibeaux R."/>
            <person name="Iraola G."/>
            <person name="Ferres I."/>
            <person name="Bierque E."/>
            <person name="Girault D."/>
            <person name="Soupe-Gilbert M.-E."/>
            <person name="Picardeau M."/>
            <person name="Goarant C."/>
        </authorList>
    </citation>
    <scope>NUCLEOTIDE SEQUENCE [LARGE SCALE GENOMIC DNA]</scope>
    <source>
        <strain evidence="1 2">FH2-B-D1</strain>
    </source>
</reference>
<gene>
    <name evidence="1" type="ORF">CH376_06000</name>
</gene>
<organism evidence="1 2">
    <name type="scientific">Leptospira adleri</name>
    <dbReference type="NCBI Taxonomy" id="2023186"/>
    <lineage>
        <taxon>Bacteria</taxon>
        <taxon>Pseudomonadati</taxon>
        <taxon>Spirochaetota</taxon>
        <taxon>Spirochaetia</taxon>
        <taxon>Leptospirales</taxon>
        <taxon>Leptospiraceae</taxon>
        <taxon>Leptospira</taxon>
    </lineage>
</organism>
<evidence type="ECO:0000313" key="1">
    <source>
        <dbReference type="EMBL" id="PJZ62858.1"/>
    </source>
</evidence>
<accession>A0ABX4P181</accession>
<keyword evidence="2" id="KW-1185">Reference proteome</keyword>